<feature type="domain" description="HTH OST-type" evidence="2">
    <location>
        <begin position="175"/>
        <end position="244"/>
    </location>
</feature>
<dbReference type="InterPro" id="IPR033447">
    <property type="entry name" value="OSK"/>
</dbReference>
<dbReference type="Proteomes" id="UP001652661">
    <property type="component" value="Chromosome 3R"/>
</dbReference>
<protein>
    <submittedName>
        <fullName evidence="4">Maternal effect protein oskar</fullName>
    </submittedName>
</protein>
<dbReference type="Gene3D" id="3.30.420.610">
    <property type="entry name" value="LOTUS domain-like"/>
    <property type="match status" value="1"/>
</dbReference>
<evidence type="ECO:0000259" key="2">
    <source>
        <dbReference type="PROSITE" id="PS51644"/>
    </source>
</evidence>
<dbReference type="PROSITE" id="PS51644">
    <property type="entry name" value="HTH_OST"/>
    <property type="match status" value="1"/>
</dbReference>
<dbReference type="Pfam" id="PF12872">
    <property type="entry name" value="OST-HTH"/>
    <property type="match status" value="1"/>
</dbReference>
<feature type="compositionally biased region" description="Low complexity" evidence="1">
    <location>
        <begin position="1"/>
        <end position="17"/>
    </location>
</feature>
<sequence>MAAVRSEFPSESNSNPSTKADSLRSLKKHVATCWHNLCKKLQQPASFRKSSHSRFYKIFLKADCSASFPEKSKFLRQFHRIFKAGRKSEGGGEPDPEPELWKEVPLADEQRSQEQLQIVARLFSSTLISTKEEEIITTSRSSNCNTSYTRRKSQSYCSTSTMTIIEGNYREVRDEYPDIDAEVRAILLSHAQNGITISSIKDEYRKQTGNTFPLHDNVTDFLLTIPYVTAECSHTGKRIFNLKPNKENSHLLEMVLNQKQRSDYSSGAPSIEDKYRMGPPQVPPRYWRNGFKRRALSPLDNNLNVKVNSEKPADDQSKAINTRSAALPHMAKAAAESNWCYQDNWNHLKNIYQQSSGNAPHMHEPNQIYTDPPELSNHLANPELIKPPCKNHNSPNLNQILNPNLDIFRRPRSSCDLKRRHERTPTPTTMSSATHNDSMLTISSDYDAYLLDFPLMGDDLLLYLARMELKCRFRRYERVLQSGLCVSGQTINAARNRLKRVNLPEGTQIIVNIGSVDILRGKPLVQIEHDFRLLIKEMHNRRFVPILTNLAPLANYCHDKGLCDKVLRFNNFIRSEGRSHLKVIDIHSCLINERGVVRFDCFQNAPRSVSGSKEPYLFWNKIGRQRVLQMIESSLEY</sequence>
<dbReference type="Pfam" id="PF17182">
    <property type="entry name" value="OSK"/>
    <property type="match status" value="1"/>
</dbReference>
<organism evidence="3 4">
    <name type="scientific">Drosophila kikkawai</name>
    <name type="common">Fruit fly</name>
    <dbReference type="NCBI Taxonomy" id="30033"/>
    <lineage>
        <taxon>Eukaryota</taxon>
        <taxon>Metazoa</taxon>
        <taxon>Ecdysozoa</taxon>
        <taxon>Arthropoda</taxon>
        <taxon>Hexapoda</taxon>
        <taxon>Insecta</taxon>
        <taxon>Pterygota</taxon>
        <taxon>Neoptera</taxon>
        <taxon>Endopterygota</taxon>
        <taxon>Diptera</taxon>
        <taxon>Brachycera</taxon>
        <taxon>Muscomorpha</taxon>
        <taxon>Ephydroidea</taxon>
        <taxon>Drosophilidae</taxon>
        <taxon>Drosophila</taxon>
        <taxon>Sophophora</taxon>
    </lineage>
</organism>
<dbReference type="AlphaFoldDB" id="A0A6P4ISU6"/>
<dbReference type="SUPFAM" id="SSF52266">
    <property type="entry name" value="SGNH hydrolase"/>
    <property type="match status" value="1"/>
</dbReference>
<feature type="region of interest" description="Disordered" evidence="1">
    <location>
        <begin position="1"/>
        <end position="22"/>
    </location>
</feature>
<evidence type="ECO:0000256" key="1">
    <source>
        <dbReference type="SAM" id="MobiDB-lite"/>
    </source>
</evidence>
<accession>A0A6P4ISU6</accession>
<keyword evidence="3" id="KW-1185">Reference proteome</keyword>
<dbReference type="InterPro" id="IPR041966">
    <property type="entry name" value="LOTUS-like"/>
</dbReference>
<gene>
    <name evidence="4" type="primary">osk</name>
</gene>
<dbReference type="Gene3D" id="3.40.50.1110">
    <property type="entry name" value="SGNH hydrolase"/>
    <property type="match status" value="1"/>
</dbReference>
<dbReference type="OrthoDB" id="10034606at2759"/>
<evidence type="ECO:0000313" key="4">
    <source>
        <dbReference type="RefSeq" id="XP_017031605.1"/>
    </source>
</evidence>
<dbReference type="RefSeq" id="XP_017031605.1">
    <property type="nucleotide sequence ID" value="XM_017176116.3"/>
</dbReference>
<dbReference type="InterPro" id="IPR036514">
    <property type="entry name" value="SGNH_hydro_sf"/>
</dbReference>
<reference evidence="4" key="1">
    <citation type="submission" date="2025-08" db="UniProtKB">
        <authorList>
            <consortium name="RefSeq"/>
        </authorList>
    </citation>
    <scope>IDENTIFICATION</scope>
    <source>
        <strain evidence="4">14028-0561.14</strain>
        <tissue evidence="4">Whole fly</tissue>
    </source>
</reference>
<proteinExistence type="predicted"/>
<dbReference type="OMA" id="KHLNNQY"/>
<evidence type="ECO:0000313" key="3">
    <source>
        <dbReference type="Proteomes" id="UP001652661"/>
    </source>
</evidence>
<name>A0A6P4ISU6_DROKI</name>
<dbReference type="InterPro" id="IPR025605">
    <property type="entry name" value="OST-HTH/LOTUS_dom"/>
</dbReference>
<feature type="region of interest" description="Disordered" evidence="1">
    <location>
        <begin position="262"/>
        <end position="284"/>
    </location>
</feature>